<gene>
    <name evidence="1" type="ORF">DdX_21661</name>
</gene>
<accession>A0AAD4MF76</accession>
<dbReference type="AlphaFoldDB" id="A0AAD4MF76"/>
<proteinExistence type="predicted"/>
<keyword evidence="2" id="KW-1185">Reference proteome</keyword>
<organism evidence="1 2">
    <name type="scientific">Ditylenchus destructor</name>
    <dbReference type="NCBI Taxonomy" id="166010"/>
    <lineage>
        <taxon>Eukaryota</taxon>
        <taxon>Metazoa</taxon>
        <taxon>Ecdysozoa</taxon>
        <taxon>Nematoda</taxon>
        <taxon>Chromadorea</taxon>
        <taxon>Rhabditida</taxon>
        <taxon>Tylenchina</taxon>
        <taxon>Tylenchomorpha</taxon>
        <taxon>Sphaerularioidea</taxon>
        <taxon>Anguinidae</taxon>
        <taxon>Anguininae</taxon>
        <taxon>Ditylenchus</taxon>
    </lineage>
</organism>
<evidence type="ECO:0000313" key="1">
    <source>
        <dbReference type="EMBL" id="KAI1691749.1"/>
    </source>
</evidence>
<sequence length="316" mass="36412">MNDSVHRRNANMLKNVEESFNDCAKKFITDNLAILQAGWTPKPKTCLKTNIEIKRKNLEDKRNKYGHANKIPAVMEVKLPLEKKQIETLVLELEKSYPFEQSESQYGKVRKLVKPTKSADLQSVWDLVQNAVDAGFSITERGDSGPAVIKLFNKELSPEEYDEWVVRNNYSKQISPIYQAAGDRRAYELIAYGYYKDLDKQLLDFFATGSHCTSEVFVIFNWISKAVIVDFVQKFMDLKSRDDSQLVESIRGYVSETTAEAMKNNYVKFFTQGNYENRWNVEDIFELVNADIAKKLQLTISQSCQTNQVILKIINL</sequence>
<dbReference type="Proteomes" id="UP001201812">
    <property type="component" value="Unassembled WGS sequence"/>
</dbReference>
<reference evidence="1" key="1">
    <citation type="submission" date="2022-01" db="EMBL/GenBank/DDBJ databases">
        <title>Genome Sequence Resource for Two Populations of Ditylenchus destructor, the Migratory Endoparasitic Phytonematode.</title>
        <authorList>
            <person name="Zhang H."/>
            <person name="Lin R."/>
            <person name="Xie B."/>
        </authorList>
    </citation>
    <scope>NUCLEOTIDE SEQUENCE</scope>
    <source>
        <strain evidence="1">BazhouSP</strain>
    </source>
</reference>
<name>A0AAD4MF76_9BILA</name>
<dbReference type="EMBL" id="JAKKPZ010000876">
    <property type="protein sequence ID" value="KAI1691749.1"/>
    <property type="molecule type" value="Genomic_DNA"/>
</dbReference>
<evidence type="ECO:0000313" key="2">
    <source>
        <dbReference type="Proteomes" id="UP001201812"/>
    </source>
</evidence>
<comment type="caution">
    <text evidence="1">The sequence shown here is derived from an EMBL/GenBank/DDBJ whole genome shotgun (WGS) entry which is preliminary data.</text>
</comment>
<protein>
    <submittedName>
        <fullName evidence="1">Uncharacterized protein</fullName>
    </submittedName>
</protein>